<organism evidence="1 2">
    <name type="scientific">Rathayibacter festucae</name>
    <dbReference type="NCBI Taxonomy" id="110937"/>
    <lineage>
        <taxon>Bacteria</taxon>
        <taxon>Bacillati</taxon>
        <taxon>Actinomycetota</taxon>
        <taxon>Actinomycetes</taxon>
        <taxon>Micrococcales</taxon>
        <taxon>Microbacteriaceae</taxon>
        <taxon>Rathayibacter</taxon>
    </lineage>
</organism>
<dbReference type="EMBL" id="CP047180">
    <property type="protein sequence ID" value="QHC63912.1"/>
    <property type="molecule type" value="Genomic_DNA"/>
</dbReference>
<protein>
    <submittedName>
        <fullName evidence="1">Uncharacterized protein</fullName>
    </submittedName>
</protein>
<reference evidence="2" key="1">
    <citation type="submission" date="2019-12" db="EMBL/GenBank/DDBJ databases">
        <title>Complete and draft genome sequences of new strains and members of some known species of the genus Rathayibacter isolated from plants.</title>
        <authorList>
            <person name="Tarlachkov S.V."/>
            <person name="Starodumova I.P."/>
            <person name="Dorofeeva L.V."/>
            <person name="Prisyazhnaya N.V."/>
            <person name="Leyn S."/>
            <person name="Zlamal J."/>
            <person name="Elan M."/>
            <person name="Osterman A.L."/>
            <person name="Nadler S."/>
            <person name="Subbotin S.A."/>
            <person name="Evtushenko L.I."/>
        </authorList>
    </citation>
    <scope>NUCLEOTIDE SEQUENCE [LARGE SCALE GENOMIC DNA]</scope>
    <source>
        <strain evidence="2">VKM Ac-2802</strain>
    </source>
</reference>
<evidence type="ECO:0000313" key="1">
    <source>
        <dbReference type="EMBL" id="QHC63912.1"/>
    </source>
</evidence>
<name>A0ABX6H2P7_9MICO</name>
<sequence length="93" mass="10900">MLRRPTREKLQRELEAIDAAMARHPHVSGRIERIEAIFAECDGDDRVINERLAAEGLPTIPKLAGFYLRTLVSWLRLRRRRAVTLRRIERLRG</sequence>
<gene>
    <name evidence="1" type="ORF">GSU69_15295</name>
</gene>
<dbReference type="RefSeq" id="WP_159423443.1">
    <property type="nucleotide sequence ID" value="NZ_CP047180.1"/>
</dbReference>
<keyword evidence="2" id="KW-1185">Reference proteome</keyword>
<accession>A0ABX6H2P7</accession>
<dbReference type="Proteomes" id="UP000464597">
    <property type="component" value="Chromosome"/>
</dbReference>
<evidence type="ECO:0000313" key="2">
    <source>
        <dbReference type="Proteomes" id="UP000464597"/>
    </source>
</evidence>
<proteinExistence type="predicted"/>